<keyword evidence="2" id="KW-1185">Reference proteome</keyword>
<protein>
    <submittedName>
        <fullName evidence="1">Uncharacterized protein</fullName>
    </submittedName>
</protein>
<name>A0A0D9XQR0_9ORYZ</name>
<dbReference type="EnsemblPlants" id="LPERR11G07160.1">
    <property type="protein sequence ID" value="LPERR11G07160.1"/>
    <property type="gene ID" value="LPERR11G07160"/>
</dbReference>
<dbReference type="Gramene" id="LPERR11G07160.1">
    <property type="protein sequence ID" value="LPERR11G07160.1"/>
    <property type="gene ID" value="LPERR11G07160"/>
</dbReference>
<accession>A0A0D9XQR0</accession>
<reference evidence="1 2" key="1">
    <citation type="submission" date="2012-08" db="EMBL/GenBank/DDBJ databases">
        <title>Oryza genome evolution.</title>
        <authorList>
            <person name="Wing R.A."/>
        </authorList>
    </citation>
    <scope>NUCLEOTIDE SEQUENCE</scope>
</reference>
<proteinExistence type="predicted"/>
<reference evidence="1" key="3">
    <citation type="submission" date="2015-04" db="UniProtKB">
        <authorList>
            <consortium name="EnsemblPlants"/>
        </authorList>
    </citation>
    <scope>IDENTIFICATION</scope>
</reference>
<dbReference type="HOGENOM" id="CLU_2779478_0_0_1"/>
<dbReference type="AlphaFoldDB" id="A0A0D9XQR0"/>
<evidence type="ECO:0000313" key="1">
    <source>
        <dbReference type="EnsemblPlants" id="LPERR11G07160.1"/>
    </source>
</evidence>
<organism evidence="1 2">
    <name type="scientific">Leersia perrieri</name>
    <dbReference type="NCBI Taxonomy" id="77586"/>
    <lineage>
        <taxon>Eukaryota</taxon>
        <taxon>Viridiplantae</taxon>
        <taxon>Streptophyta</taxon>
        <taxon>Embryophyta</taxon>
        <taxon>Tracheophyta</taxon>
        <taxon>Spermatophyta</taxon>
        <taxon>Magnoliopsida</taxon>
        <taxon>Liliopsida</taxon>
        <taxon>Poales</taxon>
        <taxon>Poaceae</taxon>
        <taxon>BOP clade</taxon>
        <taxon>Oryzoideae</taxon>
        <taxon>Oryzeae</taxon>
        <taxon>Oryzinae</taxon>
        <taxon>Leersia</taxon>
    </lineage>
</organism>
<sequence length="69" mass="7924">MRTWKRILKNRMDLNSRSNFSNSTSDNICRCQSCIKNCLFTCQFGVFRIINNKNVITASGITEIVAAIY</sequence>
<evidence type="ECO:0000313" key="2">
    <source>
        <dbReference type="Proteomes" id="UP000032180"/>
    </source>
</evidence>
<dbReference type="Proteomes" id="UP000032180">
    <property type="component" value="Chromosome 11"/>
</dbReference>
<reference evidence="2" key="2">
    <citation type="submission" date="2013-12" db="EMBL/GenBank/DDBJ databases">
        <authorList>
            <person name="Yu Y."/>
            <person name="Lee S."/>
            <person name="de Baynast K."/>
            <person name="Wissotski M."/>
            <person name="Liu L."/>
            <person name="Talag J."/>
            <person name="Goicoechea J."/>
            <person name="Angelova A."/>
            <person name="Jetty R."/>
            <person name="Kudrna D."/>
            <person name="Golser W."/>
            <person name="Rivera L."/>
            <person name="Zhang J."/>
            <person name="Wing R."/>
        </authorList>
    </citation>
    <scope>NUCLEOTIDE SEQUENCE</scope>
</reference>